<accession>A0A4Q9MPN1</accession>
<keyword evidence="1" id="KW-0472">Membrane</keyword>
<feature type="transmembrane region" description="Helical" evidence="1">
    <location>
        <begin position="28"/>
        <end position="45"/>
    </location>
</feature>
<proteinExistence type="predicted"/>
<dbReference type="AlphaFoldDB" id="A0A4Q9MPN1"/>
<reference evidence="2" key="1">
    <citation type="submission" date="2019-01" db="EMBL/GenBank/DDBJ databases">
        <title>Draft genome sequences of three monokaryotic isolates of the white-rot basidiomycete fungus Dichomitus squalens.</title>
        <authorList>
            <consortium name="DOE Joint Genome Institute"/>
            <person name="Lopez S.C."/>
            <person name="Andreopoulos B."/>
            <person name="Pangilinan J."/>
            <person name="Lipzen A."/>
            <person name="Riley R."/>
            <person name="Ahrendt S."/>
            <person name="Ng V."/>
            <person name="Barry K."/>
            <person name="Daum C."/>
            <person name="Grigoriev I.V."/>
            <person name="Hilden K.S."/>
            <person name="Makela M.R."/>
            <person name="de Vries R.P."/>
        </authorList>
    </citation>
    <scope>NUCLEOTIDE SEQUENCE [LARGE SCALE GENOMIC DNA]</scope>
    <source>
        <strain evidence="2">OM18370.1</strain>
    </source>
</reference>
<evidence type="ECO:0000256" key="1">
    <source>
        <dbReference type="SAM" id="Phobius"/>
    </source>
</evidence>
<gene>
    <name evidence="2" type="ORF">BD311DRAFT_759116</name>
</gene>
<organism evidence="2">
    <name type="scientific">Dichomitus squalens</name>
    <dbReference type="NCBI Taxonomy" id="114155"/>
    <lineage>
        <taxon>Eukaryota</taxon>
        <taxon>Fungi</taxon>
        <taxon>Dikarya</taxon>
        <taxon>Basidiomycota</taxon>
        <taxon>Agaricomycotina</taxon>
        <taxon>Agaricomycetes</taxon>
        <taxon>Polyporales</taxon>
        <taxon>Polyporaceae</taxon>
        <taxon>Dichomitus</taxon>
    </lineage>
</organism>
<keyword evidence="1" id="KW-1133">Transmembrane helix</keyword>
<evidence type="ECO:0000313" key="2">
    <source>
        <dbReference type="EMBL" id="TBU28076.1"/>
    </source>
</evidence>
<sequence>MLSKGYAGWVPDEFCADHPRGFTVVPQQSVGAVAMIIISSCRMILTSSHNCRSRRVPSSRFSVRTALHSTQSRKAISS</sequence>
<name>A0A4Q9MPN1_9APHY</name>
<protein>
    <submittedName>
        <fullName evidence="2">Uncharacterized protein</fullName>
    </submittedName>
</protein>
<dbReference type="EMBL" id="ML143425">
    <property type="protein sequence ID" value="TBU28076.1"/>
    <property type="molecule type" value="Genomic_DNA"/>
</dbReference>
<keyword evidence="1" id="KW-0812">Transmembrane</keyword>
<dbReference type="Proteomes" id="UP000292957">
    <property type="component" value="Unassembled WGS sequence"/>
</dbReference>